<gene>
    <name evidence="2" type="ORF">KIPB_001098</name>
</gene>
<feature type="region of interest" description="Disordered" evidence="1">
    <location>
        <begin position="64"/>
        <end position="106"/>
    </location>
</feature>
<dbReference type="EMBL" id="BDIP01000143">
    <property type="protein sequence ID" value="GIQ80320.1"/>
    <property type="molecule type" value="Genomic_DNA"/>
</dbReference>
<evidence type="ECO:0000313" key="3">
    <source>
        <dbReference type="Proteomes" id="UP000265618"/>
    </source>
</evidence>
<reference evidence="2 3" key="1">
    <citation type="journal article" date="2018" name="PLoS ONE">
        <title>The draft genome of Kipferlia bialata reveals reductive genome evolution in fornicate parasites.</title>
        <authorList>
            <person name="Tanifuji G."/>
            <person name="Takabayashi S."/>
            <person name="Kume K."/>
            <person name="Takagi M."/>
            <person name="Nakayama T."/>
            <person name="Kamikawa R."/>
            <person name="Inagaki Y."/>
            <person name="Hashimoto T."/>
        </authorList>
    </citation>
    <scope>NUCLEOTIDE SEQUENCE [LARGE SCALE GENOMIC DNA]</scope>
    <source>
        <strain evidence="2">NY0173</strain>
    </source>
</reference>
<protein>
    <submittedName>
        <fullName evidence="2">Uncharacterized protein</fullName>
    </submittedName>
</protein>
<proteinExistence type="predicted"/>
<keyword evidence="3" id="KW-1185">Reference proteome</keyword>
<dbReference type="AlphaFoldDB" id="A0A9K3CQ57"/>
<organism evidence="2 3">
    <name type="scientific">Kipferlia bialata</name>
    <dbReference type="NCBI Taxonomy" id="797122"/>
    <lineage>
        <taxon>Eukaryota</taxon>
        <taxon>Metamonada</taxon>
        <taxon>Carpediemonas-like organisms</taxon>
        <taxon>Kipferlia</taxon>
    </lineage>
</organism>
<sequence>MGQQRVVDTEPLSQEGAEALYADLVSAYRRRLGDTKTVLKALKSLKKGLIDSRADFMEALHLDLRKGKSKSKGSRNKGPNTPSKKGGKGGRQSSNRGGVKRKQSRQ</sequence>
<evidence type="ECO:0000256" key="1">
    <source>
        <dbReference type="SAM" id="MobiDB-lite"/>
    </source>
</evidence>
<comment type="caution">
    <text evidence="2">The sequence shown here is derived from an EMBL/GenBank/DDBJ whole genome shotgun (WGS) entry which is preliminary data.</text>
</comment>
<dbReference type="Proteomes" id="UP000265618">
    <property type="component" value="Unassembled WGS sequence"/>
</dbReference>
<name>A0A9K3CQ57_9EUKA</name>
<evidence type="ECO:0000313" key="2">
    <source>
        <dbReference type="EMBL" id="GIQ80320.1"/>
    </source>
</evidence>
<accession>A0A9K3CQ57</accession>